<organism evidence="1 2">
    <name type="scientific">Ornithinibacillus caprae</name>
    <dbReference type="NCBI Taxonomy" id="2678566"/>
    <lineage>
        <taxon>Bacteria</taxon>
        <taxon>Bacillati</taxon>
        <taxon>Bacillota</taxon>
        <taxon>Bacilli</taxon>
        <taxon>Bacillales</taxon>
        <taxon>Bacillaceae</taxon>
        <taxon>Ornithinibacillus</taxon>
    </lineage>
</organism>
<comment type="caution">
    <text evidence="1">The sequence shown here is derived from an EMBL/GenBank/DDBJ whole genome shotgun (WGS) entry which is preliminary data.</text>
</comment>
<name>A0A6N8FD62_9BACI</name>
<sequence length="107" mass="12564">MKKFLLYLLIILFLISVYKDITIGTEVKSNEQEKKVVVDTEHNMYQAVKVKVSHGETVLSVVERLNNFESAQLDVNRILSDFKQLNPHVDPYNIKSNSFYYFPMYNE</sequence>
<gene>
    <name evidence="1" type="ORF">GMD78_01665</name>
</gene>
<accession>A0A6N8FD62</accession>
<reference evidence="1 2" key="1">
    <citation type="submission" date="2019-11" db="EMBL/GenBank/DDBJ databases">
        <authorList>
            <person name="Li X."/>
        </authorList>
    </citation>
    <scope>NUCLEOTIDE SEQUENCE [LARGE SCALE GENOMIC DNA]</scope>
    <source>
        <strain evidence="1 2">L9</strain>
    </source>
</reference>
<keyword evidence="2" id="KW-1185">Reference proteome</keyword>
<proteinExistence type="predicted"/>
<dbReference type="AlphaFoldDB" id="A0A6N8FD62"/>
<protein>
    <recommendedName>
        <fullName evidence="3">LysM domain-containing protein</fullName>
    </recommendedName>
</protein>
<evidence type="ECO:0000313" key="1">
    <source>
        <dbReference type="EMBL" id="MUK87111.1"/>
    </source>
</evidence>
<evidence type="ECO:0000313" key="2">
    <source>
        <dbReference type="Proteomes" id="UP000469125"/>
    </source>
</evidence>
<dbReference type="EMBL" id="WOCA01000001">
    <property type="protein sequence ID" value="MUK87111.1"/>
    <property type="molecule type" value="Genomic_DNA"/>
</dbReference>
<dbReference type="RefSeq" id="WP_155666510.1">
    <property type="nucleotide sequence ID" value="NZ_WOCA01000001.1"/>
</dbReference>
<dbReference type="Proteomes" id="UP000469125">
    <property type="component" value="Unassembled WGS sequence"/>
</dbReference>
<evidence type="ECO:0008006" key="3">
    <source>
        <dbReference type="Google" id="ProtNLM"/>
    </source>
</evidence>